<dbReference type="SMART" id="SM00283">
    <property type="entry name" value="MA"/>
    <property type="match status" value="1"/>
</dbReference>
<dbReference type="InterPro" id="IPR004089">
    <property type="entry name" value="MCPsignal_dom"/>
</dbReference>
<keyword evidence="3" id="KW-0145">Chemotaxis</keyword>
<dbReference type="Pfam" id="PF02743">
    <property type="entry name" value="dCache_1"/>
    <property type="match status" value="1"/>
</dbReference>
<keyword evidence="7 9" id="KW-0807">Transducer</keyword>
<keyword evidence="4 10" id="KW-0812">Transmembrane</keyword>
<evidence type="ECO:0000313" key="14">
    <source>
        <dbReference type="Proteomes" id="UP000266172"/>
    </source>
</evidence>
<gene>
    <name evidence="13" type="ORF">DWX93_07675</name>
</gene>
<dbReference type="EMBL" id="QRVL01000004">
    <property type="protein sequence ID" value="RGS41071.1"/>
    <property type="molecule type" value="Genomic_DNA"/>
</dbReference>
<feature type="domain" description="HAMP" evidence="12">
    <location>
        <begin position="317"/>
        <end position="369"/>
    </location>
</feature>
<dbReference type="Gene3D" id="1.10.8.500">
    <property type="entry name" value="HAMP domain in histidine kinase"/>
    <property type="match status" value="1"/>
</dbReference>
<dbReference type="PROSITE" id="PS50111">
    <property type="entry name" value="CHEMOTAXIS_TRANSDUC_2"/>
    <property type="match status" value="1"/>
</dbReference>
<evidence type="ECO:0000313" key="13">
    <source>
        <dbReference type="EMBL" id="RGS41071.1"/>
    </source>
</evidence>
<evidence type="ECO:0000256" key="6">
    <source>
        <dbReference type="ARBA" id="ARBA00023136"/>
    </source>
</evidence>
<evidence type="ECO:0000259" key="11">
    <source>
        <dbReference type="PROSITE" id="PS50111"/>
    </source>
</evidence>
<evidence type="ECO:0000256" key="7">
    <source>
        <dbReference type="ARBA" id="ARBA00023224"/>
    </source>
</evidence>
<keyword evidence="5 10" id="KW-1133">Transmembrane helix</keyword>
<feature type="domain" description="Methyl-accepting transducer" evidence="11">
    <location>
        <begin position="374"/>
        <end position="631"/>
    </location>
</feature>
<dbReference type="PROSITE" id="PS50885">
    <property type="entry name" value="HAMP"/>
    <property type="match status" value="1"/>
</dbReference>
<evidence type="ECO:0000256" key="8">
    <source>
        <dbReference type="ARBA" id="ARBA00029447"/>
    </source>
</evidence>
<dbReference type="PANTHER" id="PTHR32089">
    <property type="entry name" value="METHYL-ACCEPTING CHEMOTAXIS PROTEIN MCPB"/>
    <property type="match status" value="1"/>
</dbReference>
<dbReference type="GO" id="GO:0005886">
    <property type="term" value="C:plasma membrane"/>
    <property type="evidence" value="ECO:0007669"/>
    <property type="project" value="UniProtKB-SubCell"/>
</dbReference>
<dbReference type="Pfam" id="PF00015">
    <property type="entry name" value="MCPsignal"/>
    <property type="match status" value="1"/>
</dbReference>
<dbReference type="GO" id="GO:0006935">
    <property type="term" value="P:chemotaxis"/>
    <property type="evidence" value="ECO:0007669"/>
    <property type="project" value="UniProtKB-KW"/>
</dbReference>
<evidence type="ECO:0000256" key="1">
    <source>
        <dbReference type="ARBA" id="ARBA00004651"/>
    </source>
</evidence>
<comment type="similarity">
    <text evidence="8">Belongs to the methyl-accepting chemotaxis (MCP) protein family.</text>
</comment>
<dbReference type="SMART" id="SM00304">
    <property type="entry name" value="HAMP"/>
    <property type="match status" value="1"/>
</dbReference>
<dbReference type="SUPFAM" id="SSF58104">
    <property type="entry name" value="Methyl-accepting chemotaxis protein (MCP) signaling domain"/>
    <property type="match status" value="1"/>
</dbReference>
<dbReference type="Pfam" id="PF00672">
    <property type="entry name" value="HAMP"/>
    <property type="match status" value="1"/>
</dbReference>
<dbReference type="GO" id="GO:0007165">
    <property type="term" value="P:signal transduction"/>
    <property type="evidence" value="ECO:0007669"/>
    <property type="project" value="UniProtKB-KW"/>
</dbReference>
<dbReference type="CDD" id="cd06225">
    <property type="entry name" value="HAMP"/>
    <property type="match status" value="1"/>
</dbReference>
<dbReference type="CDD" id="cd12912">
    <property type="entry name" value="PDC2_MCP_like"/>
    <property type="match status" value="1"/>
</dbReference>
<evidence type="ECO:0000256" key="10">
    <source>
        <dbReference type="SAM" id="Phobius"/>
    </source>
</evidence>
<protein>
    <submittedName>
        <fullName evidence="13">Methyl-accepting chemotaxis protein</fullName>
    </submittedName>
</protein>
<dbReference type="InterPro" id="IPR003660">
    <property type="entry name" value="HAMP_dom"/>
</dbReference>
<accession>A0A395V7F1</accession>
<dbReference type="PANTHER" id="PTHR32089:SF112">
    <property type="entry name" value="LYSOZYME-LIKE PROTEIN-RELATED"/>
    <property type="match status" value="1"/>
</dbReference>
<dbReference type="InterPro" id="IPR029151">
    <property type="entry name" value="Sensor-like_sf"/>
</dbReference>
<keyword evidence="6 10" id="KW-0472">Membrane</keyword>
<reference evidence="13 14" key="1">
    <citation type="submission" date="2018-08" db="EMBL/GenBank/DDBJ databases">
        <title>A genome reference for cultivated species of the human gut microbiota.</title>
        <authorList>
            <person name="Zou Y."/>
            <person name="Xue W."/>
            <person name="Luo G."/>
        </authorList>
    </citation>
    <scope>NUCLEOTIDE SEQUENCE [LARGE SCALE GENOMIC DNA]</scope>
    <source>
        <strain evidence="13 14">AF22-12AC</strain>
    </source>
</reference>
<dbReference type="Proteomes" id="UP000266172">
    <property type="component" value="Unassembled WGS sequence"/>
</dbReference>
<evidence type="ECO:0000256" key="4">
    <source>
        <dbReference type="ARBA" id="ARBA00022692"/>
    </source>
</evidence>
<comment type="caution">
    <text evidence="13">The sequence shown here is derived from an EMBL/GenBank/DDBJ whole genome shotgun (WGS) entry which is preliminary data.</text>
</comment>
<dbReference type="InterPro" id="IPR033479">
    <property type="entry name" value="dCache_1"/>
</dbReference>
<name>A0A395V7F1_9FIRM</name>
<feature type="transmembrane region" description="Helical" evidence="10">
    <location>
        <begin position="24"/>
        <end position="46"/>
    </location>
</feature>
<feature type="transmembrane region" description="Helical" evidence="10">
    <location>
        <begin position="295"/>
        <end position="316"/>
    </location>
</feature>
<proteinExistence type="inferred from homology"/>
<dbReference type="SUPFAM" id="SSF103190">
    <property type="entry name" value="Sensory domain-like"/>
    <property type="match status" value="1"/>
</dbReference>
<organism evidence="13 14">
    <name type="scientific">Roseburia hominis</name>
    <dbReference type="NCBI Taxonomy" id="301301"/>
    <lineage>
        <taxon>Bacteria</taxon>
        <taxon>Bacillati</taxon>
        <taxon>Bacillota</taxon>
        <taxon>Clostridia</taxon>
        <taxon>Lachnospirales</taxon>
        <taxon>Lachnospiraceae</taxon>
        <taxon>Roseburia</taxon>
    </lineage>
</organism>
<dbReference type="CDD" id="cd18773">
    <property type="entry name" value="PDC1_HK_sensor"/>
    <property type="match status" value="1"/>
</dbReference>
<dbReference type="Gene3D" id="3.30.450.20">
    <property type="entry name" value="PAS domain"/>
    <property type="match status" value="2"/>
</dbReference>
<evidence type="ECO:0000256" key="5">
    <source>
        <dbReference type="ARBA" id="ARBA00022989"/>
    </source>
</evidence>
<dbReference type="AlphaFoldDB" id="A0A395V7F1"/>
<keyword evidence="2" id="KW-1003">Cell membrane</keyword>
<evidence type="ECO:0000256" key="9">
    <source>
        <dbReference type="PROSITE-ProRule" id="PRU00284"/>
    </source>
</evidence>
<dbReference type="Gene3D" id="1.10.287.950">
    <property type="entry name" value="Methyl-accepting chemotaxis protein"/>
    <property type="match status" value="1"/>
</dbReference>
<comment type="subcellular location">
    <subcellularLocation>
        <location evidence="1">Cell membrane</location>
        <topology evidence="1">Multi-pass membrane protein</topology>
    </subcellularLocation>
</comment>
<evidence type="ECO:0000256" key="3">
    <source>
        <dbReference type="ARBA" id="ARBA00022500"/>
    </source>
</evidence>
<evidence type="ECO:0000256" key="2">
    <source>
        <dbReference type="ARBA" id="ARBA00022475"/>
    </source>
</evidence>
<sequence length="674" mass="72311">MHKMKEVLMKHAKDKARFGVKAKLMSFILPVVAIAFLILSMVAFFVSKASIREKTESLMDAEGTASVNQIAGWQSDNLTTLDTALDSMVYLKMDDEEILNYEAQFLGTYEDFPNGVYLSYDDGKVLDASGWEPEGKATETTWYQEGLGHDKFAFGDPYVDALTGSYIVTASRYVEKLNGKGAVVAADVSLDILSEVVSGMEVAGDGDAFIMDAAGGTVLAHKDADLVGKKAEECGDTLYEEIFTDISAGNVTKNIYTSNQGTYMVNIQNINGTNWYLVARGLEKNIFADIIRLQMILTVVGVVTLLVIGIVMVAVIRRITNPIQKLTGTIVAVTEGDFTTDIEVKGNDEVTVMAGNMKEFLAGMRQILSSIITISNKIDDQAKASNQVSSDLHDSAVGQADAMEQMRTTLEELVKSINVIAENATTLAQVVADTNEAGSEALQNIENTISEASEGKNGMTSVTKSMDDVKGSMQVLGKSIGDVGAAAVKINEITGTIRGIADETNLLALNASIEAARAGEAGKGFAVVATQIKNLAENSGEAADEISSLIDSVTSLIEETVNQSGRSTEQINESATAVFAAAEQFNNIYESIEQTNRIVQGMIEKVHEVNDVASNMAAITEEQSASAEEIEATAVSIQELADIVSENSADVQKDSKELENMAGTLKEHISRFTI</sequence>
<evidence type="ECO:0000259" key="12">
    <source>
        <dbReference type="PROSITE" id="PS50885"/>
    </source>
</evidence>